<reference evidence="1 3" key="2">
    <citation type="submission" date="2015-10" db="EMBL/GenBank/DDBJ databases">
        <title>Comparative genomics and high-throughput reverse genetic screens identify a new phytobacterial MAMP and an Arabidopsis receptor required for immune elicitation.</title>
        <authorList>
            <person name="Mott G.A."/>
            <person name="Thakur S."/>
            <person name="Wang P.W."/>
            <person name="Desveaux D."/>
            <person name="Guttman D.S."/>
        </authorList>
    </citation>
    <scope>NUCLEOTIDE SEQUENCE [LARGE SCALE GENOMIC DNA]</scope>
    <source>
        <strain evidence="1 3">107</strain>
    </source>
</reference>
<dbReference type="EMBL" id="LGLK01000057">
    <property type="protein sequence ID" value="KPC18059.1"/>
    <property type="molecule type" value="Genomic_DNA"/>
</dbReference>
<proteinExistence type="predicted"/>
<sequence>MSEGGWYWVAGWDSDVPYKNTCNEPSATADEAKNAAIAYVKLHIKTAE</sequence>
<gene>
    <name evidence="1" type="ORF">AC499_0302</name>
    <name evidence="2" type="ORF">AC499_1261</name>
</gene>
<keyword evidence="3" id="KW-1185">Reference proteome</keyword>
<comment type="caution">
    <text evidence="1">The sequence shown here is derived from an EMBL/GenBank/DDBJ whole genome shotgun (WGS) entry which is preliminary data.</text>
</comment>
<organism evidence="1 3">
    <name type="scientific">Pseudomonas amygdali pv. lachrymans</name>
    <name type="common">Pseudomonas syringae pv. lachrymans</name>
    <dbReference type="NCBI Taxonomy" id="53707"/>
    <lineage>
        <taxon>Bacteria</taxon>
        <taxon>Pseudomonadati</taxon>
        <taxon>Pseudomonadota</taxon>
        <taxon>Gammaproteobacteria</taxon>
        <taxon>Pseudomonadales</taxon>
        <taxon>Pseudomonadaceae</taxon>
        <taxon>Pseudomonas</taxon>
        <taxon>Pseudomonas amygdali</taxon>
    </lineage>
</organism>
<evidence type="ECO:0000313" key="1">
    <source>
        <dbReference type="EMBL" id="KPC17100.1"/>
    </source>
</evidence>
<name>A0ABR5KRC8_PSEAV</name>
<evidence type="ECO:0000313" key="2">
    <source>
        <dbReference type="EMBL" id="KPC18059.1"/>
    </source>
</evidence>
<evidence type="ECO:0000313" key="3">
    <source>
        <dbReference type="Proteomes" id="UP000037943"/>
    </source>
</evidence>
<protein>
    <submittedName>
        <fullName evidence="1">Uncharacterized protein</fullName>
    </submittedName>
</protein>
<dbReference type="Proteomes" id="UP000037943">
    <property type="component" value="Unassembled WGS sequence"/>
</dbReference>
<accession>A0ABR5KRC8</accession>
<reference evidence="1 3" key="1">
    <citation type="submission" date="2015-07" db="EMBL/GenBank/DDBJ databases">
        <authorList>
            <person name="O'Brien H.E."/>
            <person name="Thakur S."/>
            <person name="Gong Y."/>
            <person name="Wang P.W."/>
            <person name="Guttman D.S."/>
        </authorList>
    </citation>
    <scope>NUCLEOTIDE SEQUENCE [LARGE SCALE GENOMIC DNA]</scope>
    <source>
        <strain evidence="1 3">107</strain>
    </source>
</reference>
<dbReference type="EMBL" id="LGLK01000057">
    <property type="protein sequence ID" value="KPC17100.1"/>
    <property type="molecule type" value="Genomic_DNA"/>
</dbReference>